<evidence type="ECO:0000256" key="7">
    <source>
        <dbReference type="ARBA" id="ARBA00022989"/>
    </source>
</evidence>
<feature type="transmembrane region" description="Helical" evidence="11">
    <location>
        <begin position="502"/>
        <end position="529"/>
    </location>
</feature>
<organism evidence="12">
    <name type="scientific">Trialeurodes vaporariorum</name>
    <name type="common">Greenhouse whitefly</name>
    <name type="synonym">Aleyrodes vaporariorum</name>
    <dbReference type="NCBI Taxonomy" id="88556"/>
    <lineage>
        <taxon>Eukaryota</taxon>
        <taxon>Metazoa</taxon>
        <taxon>Ecdysozoa</taxon>
        <taxon>Arthropoda</taxon>
        <taxon>Hexapoda</taxon>
        <taxon>Insecta</taxon>
        <taxon>Pterygota</taxon>
        <taxon>Neoptera</taxon>
        <taxon>Paraneoptera</taxon>
        <taxon>Hemiptera</taxon>
        <taxon>Sternorrhyncha</taxon>
        <taxon>Aleyrodoidea</taxon>
        <taxon>Aleyrodidae</taxon>
        <taxon>Aleyrodinae</taxon>
        <taxon>Trialeurodes</taxon>
    </lineage>
</organism>
<dbReference type="Gene3D" id="3.40.50.2000">
    <property type="entry name" value="Glycogen Phosphorylase B"/>
    <property type="match status" value="2"/>
</dbReference>
<dbReference type="GO" id="GO:0005783">
    <property type="term" value="C:endoplasmic reticulum"/>
    <property type="evidence" value="ECO:0007669"/>
    <property type="project" value="UniProtKB-SubCell"/>
</dbReference>
<dbReference type="PANTHER" id="PTHR48043:SF159">
    <property type="entry name" value="EG:EG0003.4 PROTEIN-RELATED"/>
    <property type="match status" value="1"/>
</dbReference>
<keyword evidence="4 12" id="KW-0808">Transferase</keyword>
<evidence type="ECO:0000256" key="8">
    <source>
        <dbReference type="ARBA" id="ARBA00023136"/>
    </source>
</evidence>
<comment type="similarity">
    <text evidence="2">Belongs to the UDP-glycosyltransferase family.</text>
</comment>
<keyword evidence="5 11" id="KW-0812">Transmembrane</keyword>
<evidence type="ECO:0000256" key="3">
    <source>
        <dbReference type="ARBA" id="ARBA00022676"/>
    </source>
</evidence>
<keyword evidence="8 11" id="KW-0472">Membrane</keyword>
<dbReference type="InterPro" id="IPR002213">
    <property type="entry name" value="UDP_glucos_trans"/>
</dbReference>
<keyword evidence="9" id="KW-0325">Glycoprotein</keyword>
<dbReference type="AlphaFoldDB" id="A0A873P537"/>
<evidence type="ECO:0000256" key="4">
    <source>
        <dbReference type="ARBA" id="ARBA00022679"/>
    </source>
</evidence>
<dbReference type="EMBL" id="MT012602">
    <property type="protein sequence ID" value="QPA18384.1"/>
    <property type="molecule type" value="mRNA"/>
</dbReference>
<evidence type="ECO:0000256" key="10">
    <source>
        <dbReference type="ARBA" id="ARBA00046288"/>
    </source>
</evidence>
<sequence>MNSTAFLDLLEIQILRVTFSRQFSCSKMKTVTLMVSGIFLLSNLDAAAPAKILFVYPVPTASHYTAFIPLIEELARRGHEVTAYTVFKGKQSIPNYKEILITLGEPAPPLSEFKSLYLRWKNKIFYINYIRDFFTPMTESFLRTKEFKDLLQSKEKYDLVIVEALFSMECLLALGHRFNAPVVNYNALFLSPWVAQLLGQPHSFSYIPDFRLPYTDQINFWGRIHNTAVGMYEILAGNFYHLPIHEELMRKYFKYPGSETLPTLRELIQNISITLVDSHTILNSVRPYSPNVVDVAGIQTEVLEKLPQDLQKFMDDAKEGVVFFSFGSIIDSRSFPVHWQQMLVETMKSLKYKVIWRWHEKVDGADHILSKSWLPQKEILAHPNCKLFITHGGYNGMMEAQNVGIPVIGMPFFSDQYHDFKFYEQYGLGFEVDFDTMTAAEFRDKINHVIQTPSYQKNAKKLANYFHDLPQTSLEKSIFWVEYVIRHNGAHHLRPAAVDMPYYQYLLIDVIAFFTISVLAIVFIFVYFVRKFLSLIVSGKTRSSRSKTRNKKQN</sequence>
<dbReference type="FunFam" id="3.40.50.2000:FF:000050">
    <property type="entry name" value="UDP-glucuronosyltransferase"/>
    <property type="match status" value="1"/>
</dbReference>
<dbReference type="Pfam" id="PF00201">
    <property type="entry name" value="UDPGT"/>
    <property type="match status" value="1"/>
</dbReference>
<dbReference type="PANTHER" id="PTHR48043">
    <property type="entry name" value="EG:EG0003.4 PROTEIN-RELATED"/>
    <property type="match status" value="1"/>
</dbReference>
<gene>
    <name evidence="12" type="primary">UGT356G1</name>
</gene>
<accession>A0A873P537</accession>
<keyword evidence="6" id="KW-0256">Endoplasmic reticulum</keyword>
<comment type="subcellular location">
    <subcellularLocation>
        <location evidence="10">Endomembrane system</location>
        <topology evidence="10">Single-pass type I membrane protein</topology>
    </subcellularLocation>
    <subcellularLocation>
        <location evidence="1">Endoplasmic reticulum</location>
    </subcellularLocation>
</comment>
<name>A0A873P537_TRIVP</name>
<keyword evidence="7 11" id="KW-1133">Transmembrane helix</keyword>
<dbReference type="CDD" id="cd03784">
    <property type="entry name" value="GT1_Gtf-like"/>
    <property type="match status" value="1"/>
</dbReference>
<evidence type="ECO:0000313" key="12">
    <source>
        <dbReference type="EMBL" id="QPA18384.1"/>
    </source>
</evidence>
<evidence type="ECO:0000256" key="9">
    <source>
        <dbReference type="ARBA" id="ARBA00023180"/>
    </source>
</evidence>
<evidence type="ECO:0000256" key="2">
    <source>
        <dbReference type="ARBA" id="ARBA00009995"/>
    </source>
</evidence>
<reference evidence="12" key="2">
    <citation type="journal article" name="BMC Genomics">
        <title>Host plant adaptation in the polyphagous whitefly, Trialeurodes vaporariorum, is associated with transcriptional plasticity and altered sensitivity to insecticides.</title>
        <authorList>
            <person name="Pym A."/>
            <person name="Singh K.S."/>
            <person name="Nordgren A."/>
            <person name="Davies T.G.E."/>
            <person name="Zimmer C.T."/>
            <person name="Elias J."/>
            <person name="Slater R."/>
            <person name="Bass C."/>
        </authorList>
    </citation>
    <scope>NUCLEOTIDE SEQUENCE</scope>
</reference>
<evidence type="ECO:0000256" key="1">
    <source>
        <dbReference type="ARBA" id="ARBA00004240"/>
    </source>
</evidence>
<reference evidence="12" key="1">
    <citation type="submission" date="2020-01" db="EMBL/GenBank/DDBJ databases">
        <authorList>
            <person name="Pym A.M."/>
            <person name="Bass C."/>
            <person name="Singh K.S."/>
        </authorList>
    </citation>
    <scope>NUCLEOTIDE SEQUENCE</scope>
</reference>
<evidence type="ECO:0000256" key="6">
    <source>
        <dbReference type="ARBA" id="ARBA00022824"/>
    </source>
</evidence>
<dbReference type="GO" id="GO:0008194">
    <property type="term" value="F:UDP-glycosyltransferase activity"/>
    <property type="evidence" value="ECO:0007669"/>
    <property type="project" value="InterPro"/>
</dbReference>
<dbReference type="SUPFAM" id="SSF53756">
    <property type="entry name" value="UDP-Glycosyltransferase/glycogen phosphorylase"/>
    <property type="match status" value="1"/>
</dbReference>
<keyword evidence="3" id="KW-0328">Glycosyltransferase</keyword>
<evidence type="ECO:0000256" key="5">
    <source>
        <dbReference type="ARBA" id="ARBA00022692"/>
    </source>
</evidence>
<protein>
    <submittedName>
        <fullName evidence="12">UDP-gluconosyltransferase</fullName>
    </submittedName>
</protein>
<dbReference type="InterPro" id="IPR050271">
    <property type="entry name" value="UDP-glycosyltransferase"/>
</dbReference>
<proteinExistence type="evidence at transcript level"/>
<evidence type="ECO:0000256" key="11">
    <source>
        <dbReference type="SAM" id="Phobius"/>
    </source>
</evidence>